<dbReference type="Pfam" id="PF07332">
    <property type="entry name" value="Phage_holin_3_6"/>
    <property type="match status" value="1"/>
</dbReference>
<feature type="transmembrane region" description="Helical" evidence="1">
    <location>
        <begin position="47"/>
        <end position="73"/>
    </location>
</feature>
<evidence type="ECO:0008006" key="3">
    <source>
        <dbReference type="Google" id="ProtNLM"/>
    </source>
</evidence>
<evidence type="ECO:0000313" key="2">
    <source>
        <dbReference type="EMBL" id="OIQ98018.1"/>
    </source>
</evidence>
<comment type="caution">
    <text evidence="2">The sequence shown here is derived from an EMBL/GenBank/DDBJ whole genome shotgun (WGS) entry which is preliminary data.</text>
</comment>
<protein>
    <recommendedName>
        <fullName evidence="3">Phage holin family protein</fullName>
    </recommendedName>
</protein>
<keyword evidence="1" id="KW-0812">Transmembrane</keyword>
<dbReference type="AlphaFoldDB" id="A0A1J5RQW9"/>
<dbReference type="InterPro" id="IPR009937">
    <property type="entry name" value="Phage_holin_3_6"/>
</dbReference>
<evidence type="ECO:0000256" key="1">
    <source>
        <dbReference type="SAM" id="Phobius"/>
    </source>
</evidence>
<gene>
    <name evidence="2" type="ORF">GALL_199390</name>
</gene>
<keyword evidence="1" id="KW-0472">Membrane</keyword>
<sequence length="129" mass="14288">MKTDASGPPGLVESLRSLGDGLIAAVQDRVELFSIEFQEEKLRFIRVLVWIAAAIFSGVMVMLFASMTLVYLFWESARITVLVGLTAFYLAALFVTVVVLRRSFVGQPGPFAGTRRELGDDRTCIRGRN</sequence>
<proteinExistence type="predicted"/>
<keyword evidence="1" id="KW-1133">Transmembrane helix</keyword>
<accession>A0A1J5RQW9</accession>
<name>A0A1J5RQW9_9ZZZZ</name>
<organism evidence="2">
    <name type="scientific">mine drainage metagenome</name>
    <dbReference type="NCBI Taxonomy" id="410659"/>
    <lineage>
        <taxon>unclassified sequences</taxon>
        <taxon>metagenomes</taxon>
        <taxon>ecological metagenomes</taxon>
    </lineage>
</organism>
<dbReference type="EMBL" id="MLJW01000124">
    <property type="protein sequence ID" value="OIQ98018.1"/>
    <property type="molecule type" value="Genomic_DNA"/>
</dbReference>
<reference evidence="2" key="1">
    <citation type="submission" date="2016-10" db="EMBL/GenBank/DDBJ databases">
        <title>Sequence of Gallionella enrichment culture.</title>
        <authorList>
            <person name="Poehlein A."/>
            <person name="Muehling M."/>
            <person name="Daniel R."/>
        </authorList>
    </citation>
    <scope>NUCLEOTIDE SEQUENCE</scope>
</reference>
<feature type="transmembrane region" description="Helical" evidence="1">
    <location>
        <begin position="79"/>
        <end position="100"/>
    </location>
</feature>